<dbReference type="PROSITE" id="PS50113">
    <property type="entry name" value="PAC"/>
    <property type="match status" value="2"/>
</dbReference>
<dbReference type="PROSITE" id="PS50883">
    <property type="entry name" value="EAL"/>
    <property type="match status" value="1"/>
</dbReference>
<evidence type="ECO:0000313" key="5">
    <source>
        <dbReference type="Proteomes" id="UP000266327"/>
    </source>
</evidence>
<dbReference type="Gene3D" id="3.30.450.20">
    <property type="entry name" value="PAS domain"/>
    <property type="match status" value="3"/>
</dbReference>
<evidence type="ECO:0000259" key="1">
    <source>
        <dbReference type="PROSITE" id="PS50113"/>
    </source>
</evidence>
<dbReference type="SMART" id="SM00086">
    <property type="entry name" value="PAC"/>
    <property type="match status" value="2"/>
</dbReference>
<dbReference type="InterPro" id="IPR013655">
    <property type="entry name" value="PAS_fold_3"/>
</dbReference>
<dbReference type="InterPro" id="IPR052155">
    <property type="entry name" value="Biofilm_reg_signaling"/>
</dbReference>
<dbReference type="Pfam" id="PF13426">
    <property type="entry name" value="PAS_9"/>
    <property type="match status" value="1"/>
</dbReference>
<dbReference type="GO" id="GO:0003824">
    <property type="term" value="F:catalytic activity"/>
    <property type="evidence" value="ECO:0007669"/>
    <property type="project" value="UniProtKB-ARBA"/>
</dbReference>
<dbReference type="InterPro" id="IPR000014">
    <property type="entry name" value="PAS"/>
</dbReference>
<dbReference type="PROSITE" id="PS50887">
    <property type="entry name" value="GGDEF"/>
    <property type="match status" value="1"/>
</dbReference>
<comment type="caution">
    <text evidence="4">The sequence shown here is derived from an EMBL/GenBank/DDBJ whole genome shotgun (WGS) entry which is preliminary data.</text>
</comment>
<feature type="domain" description="PAC" evidence="1">
    <location>
        <begin position="104"/>
        <end position="156"/>
    </location>
</feature>
<dbReference type="SUPFAM" id="SSF55073">
    <property type="entry name" value="Nucleotide cyclase"/>
    <property type="match status" value="1"/>
</dbReference>
<gene>
    <name evidence="4" type="ORF">D3878_23020</name>
</gene>
<feature type="domain" description="PAC" evidence="1">
    <location>
        <begin position="363"/>
        <end position="415"/>
    </location>
</feature>
<keyword evidence="5" id="KW-1185">Reference proteome</keyword>
<dbReference type="RefSeq" id="WP_119787587.1">
    <property type="nucleotide sequence ID" value="NZ_QYUQ01000002.1"/>
</dbReference>
<feature type="domain" description="EAL" evidence="2">
    <location>
        <begin position="591"/>
        <end position="845"/>
    </location>
</feature>
<dbReference type="PANTHER" id="PTHR44757:SF2">
    <property type="entry name" value="BIOFILM ARCHITECTURE MAINTENANCE PROTEIN MBAA"/>
    <property type="match status" value="1"/>
</dbReference>
<dbReference type="AlphaFoldDB" id="A0A3A3G8G2"/>
<dbReference type="SUPFAM" id="SSF141868">
    <property type="entry name" value="EAL domain-like"/>
    <property type="match status" value="1"/>
</dbReference>
<dbReference type="SMART" id="SM00267">
    <property type="entry name" value="GGDEF"/>
    <property type="match status" value="1"/>
</dbReference>
<dbReference type="SUPFAM" id="SSF55785">
    <property type="entry name" value="PYP-like sensor domain (PAS domain)"/>
    <property type="match status" value="3"/>
</dbReference>
<dbReference type="SMART" id="SM00052">
    <property type="entry name" value="EAL"/>
    <property type="match status" value="1"/>
</dbReference>
<dbReference type="NCBIfam" id="TIGR00254">
    <property type="entry name" value="GGDEF"/>
    <property type="match status" value="1"/>
</dbReference>
<dbReference type="Gene3D" id="3.30.70.270">
    <property type="match status" value="1"/>
</dbReference>
<dbReference type="Pfam" id="PF00990">
    <property type="entry name" value="GGDEF"/>
    <property type="match status" value="1"/>
</dbReference>
<dbReference type="InterPro" id="IPR043128">
    <property type="entry name" value="Rev_trsase/Diguanyl_cyclase"/>
</dbReference>
<dbReference type="OrthoDB" id="9813903at2"/>
<dbReference type="FunFam" id="3.30.450.20:FF:000099">
    <property type="entry name" value="Sensory box sensor histidine kinase"/>
    <property type="match status" value="1"/>
</dbReference>
<evidence type="ECO:0000259" key="3">
    <source>
        <dbReference type="PROSITE" id="PS50887"/>
    </source>
</evidence>
<dbReference type="InterPro" id="IPR035919">
    <property type="entry name" value="EAL_sf"/>
</dbReference>
<dbReference type="InterPro" id="IPR000700">
    <property type="entry name" value="PAS-assoc_C"/>
</dbReference>
<dbReference type="FunFam" id="3.30.70.270:FF:000001">
    <property type="entry name" value="Diguanylate cyclase domain protein"/>
    <property type="match status" value="1"/>
</dbReference>
<evidence type="ECO:0000259" key="2">
    <source>
        <dbReference type="PROSITE" id="PS50883"/>
    </source>
</evidence>
<protein>
    <submittedName>
        <fullName evidence="4">EAL domain-containing protein</fullName>
    </submittedName>
</protein>
<dbReference type="InterPro" id="IPR000160">
    <property type="entry name" value="GGDEF_dom"/>
</dbReference>
<dbReference type="SMART" id="SM00091">
    <property type="entry name" value="PAS"/>
    <property type="match status" value="2"/>
</dbReference>
<dbReference type="CDD" id="cd00130">
    <property type="entry name" value="PAS"/>
    <property type="match status" value="2"/>
</dbReference>
<evidence type="ECO:0000313" key="4">
    <source>
        <dbReference type="EMBL" id="RJG04104.1"/>
    </source>
</evidence>
<dbReference type="InterPro" id="IPR029787">
    <property type="entry name" value="Nucleotide_cyclase"/>
</dbReference>
<dbReference type="CDD" id="cd01948">
    <property type="entry name" value="EAL"/>
    <property type="match status" value="1"/>
</dbReference>
<dbReference type="Proteomes" id="UP000266327">
    <property type="component" value="Unassembled WGS sequence"/>
</dbReference>
<accession>A0A3A3G8G2</accession>
<organism evidence="4 5">
    <name type="scientific">Noviherbaspirillum sedimenti</name>
    <dbReference type="NCBI Taxonomy" id="2320865"/>
    <lineage>
        <taxon>Bacteria</taxon>
        <taxon>Pseudomonadati</taxon>
        <taxon>Pseudomonadota</taxon>
        <taxon>Betaproteobacteria</taxon>
        <taxon>Burkholderiales</taxon>
        <taxon>Oxalobacteraceae</taxon>
        <taxon>Noviherbaspirillum</taxon>
    </lineage>
</organism>
<dbReference type="NCBIfam" id="TIGR00229">
    <property type="entry name" value="sensory_box"/>
    <property type="match status" value="3"/>
</dbReference>
<proteinExistence type="predicted"/>
<dbReference type="Pfam" id="PF00563">
    <property type="entry name" value="EAL"/>
    <property type="match status" value="1"/>
</dbReference>
<name>A0A3A3G8G2_9BURK</name>
<dbReference type="InterPro" id="IPR035965">
    <property type="entry name" value="PAS-like_dom_sf"/>
</dbReference>
<feature type="domain" description="GGDEF" evidence="3">
    <location>
        <begin position="447"/>
        <end position="582"/>
    </location>
</feature>
<reference evidence="5" key="1">
    <citation type="submission" date="2018-09" db="EMBL/GenBank/DDBJ databases">
        <authorList>
            <person name="Zhu H."/>
        </authorList>
    </citation>
    <scope>NUCLEOTIDE SEQUENCE [LARGE SCALE GENOMIC DNA]</scope>
    <source>
        <strain evidence="5">K1S02-23</strain>
    </source>
</reference>
<dbReference type="Gene3D" id="3.20.20.450">
    <property type="entry name" value="EAL domain"/>
    <property type="match status" value="1"/>
</dbReference>
<dbReference type="PANTHER" id="PTHR44757">
    <property type="entry name" value="DIGUANYLATE CYCLASE DGCP"/>
    <property type="match status" value="1"/>
</dbReference>
<dbReference type="EMBL" id="QYUQ01000002">
    <property type="protein sequence ID" value="RJG04104.1"/>
    <property type="molecule type" value="Genomic_DNA"/>
</dbReference>
<dbReference type="CDD" id="cd01949">
    <property type="entry name" value="GGDEF"/>
    <property type="match status" value="1"/>
</dbReference>
<sequence>MNPKTASPGAFRDVAGKPQQCAANEVQALRERARHLEEILFGLPGMVWAASADGRIDFLSQQWAAYTGSDPTGQHGVTWSVLHPDDLDGVMAAWRDAVLACKPWSLECRLRRHDGQYRWFAWRGTPLRDDSGNVAHWFGVCTDIDDLKRAQEKLEESERRYTTLFNNHTMAIAHYAILTDQHGQPVDYIVKQVNTAYERITGINRSAIEGKRVTEIFPNIRDAAFDFIGNFGRIGLESGEGRFETLSLHPGGRWVSIYAYSPAPRECTAMFFDITERKHLEHARRETERRLQLAVAIAHLGFWEWEVASGKCYYSPVWKKQIGYQDHEIANLPEEWQSRLHPEDRRRVLAEVAAYLAHPSSDYRLEYRLRHRDGSYRWMIANGVPLSRRSKAGLKLIGTQLDITENKLAEQRVREAAQHDSLTGLPNRALIFEYASHLVAAAQRSHRQGAVLFIDLDRFKPVNDLYGHEIGDRLLQEVARRLLKCVRGEDLVGRLGGDEFVVVLPHADEKHPAATVAQHVVEVLSTPFEIDALDLSISASVGISHFPQHGIDVDTLIHAADLAMYQAKQCGHGSGSTQVFAASMNARVDAAAAIEARLKRALTRGGLVLHYQPVIDMQSRRLTGVEALLRLTGENGEIVGPDRFVPIAESAGLIGLLGEWVASEACRQHEAWRHQGLPPVTIAINVSPLQFRQRGFARTLTDIILDSAVEPACIEIEVTESTLMDSMEDAVAILKNIRAAGMRIALDDFGTGYSSLSHLSHLPLDKLKVDQSFVRRLANDRASRAITGAIITLGRTLNLEVVGEGIESEETLDYLRQNGCDQAQGFYISRPLPAAAFADWYRAHSP</sequence>
<dbReference type="Pfam" id="PF08447">
    <property type="entry name" value="PAS_3"/>
    <property type="match status" value="2"/>
</dbReference>
<dbReference type="InterPro" id="IPR001610">
    <property type="entry name" value="PAC"/>
</dbReference>
<dbReference type="InterPro" id="IPR001633">
    <property type="entry name" value="EAL_dom"/>
</dbReference>